<dbReference type="PANTHER" id="PTHR30450:SF1">
    <property type="entry name" value="D-METHIONINE TRANSPORT SYSTEM PERMEASE PROTEIN METI-RELATED"/>
    <property type="match status" value="1"/>
</dbReference>
<dbReference type="SUPFAM" id="SSF161098">
    <property type="entry name" value="MetI-like"/>
    <property type="match status" value="1"/>
</dbReference>
<feature type="transmembrane region" description="Helical" evidence="8">
    <location>
        <begin position="84"/>
        <end position="107"/>
    </location>
</feature>
<proteinExistence type="inferred from homology"/>
<feature type="domain" description="ABC transmembrane type-1" evidence="9">
    <location>
        <begin position="15"/>
        <end position="209"/>
    </location>
</feature>
<dbReference type="FunFam" id="1.10.3720.10:FF:000002">
    <property type="entry name" value="D-methionine ABC transporter permease MetI"/>
    <property type="match status" value="1"/>
</dbReference>
<comment type="subcellular location">
    <subcellularLocation>
        <location evidence="1 8">Cell membrane</location>
        <topology evidence="1 8">Multi-pass membrane protein</topology>
    </subcellularLocation>
</comment>
<dbReference type="GO" id="GO:0048473">
    <property type="term" value="P:D-methionine transmembrane transport"/>
    <property type="evidence" value="ECO:0007669"/>
    <property type="project" value="TreeGrafter"/>
</dbReference>
<evidence type="ECO:0000256" key="8">
    <source>
        <dbReference type="RuleBase" id="RU363032"/>
    </source>
</evidence>
<dbReference type="PROSITE" id="PS50928">
    <property type="entry name" value="ABC_TM1"/>
    <property type="match status" value="1"/>
</dbReference>
<protein>
    <submittedName>
        <fullName evidence="10">Putative D-methionine transport system permease protein MetI</fullName>
    </submittedName>
</protein>
<dbReference type="InterPro" id="IPR000515">
    <property type="entry name" value="MetI-like"/>
</dbReference>
<accession>A0A0J8DA31</accession>
<organism evidence="10 11">
    <name type="scientific">Clostridium cylindrosporum DSM 605</name>
    <dbReference type="NCBI Taxonomy" id="1121307"/>
    <lineage>
        <taxon>Bacteria</taxon>
        <taxon>Bacillati</taxon>
        <taxon>Bacillota</taxon>
        <taxon>Clostridia</taxon>
        <taxon>Eubacteriales</taxon>
        <taxon>Clostridiaceae</taxon>
        <taxon>Clostridium</taxon>
    </lineage>
</organism>
<evidence type="ECO:0000256" key="2">
    <source>
        <dbReference type="ARBA" id="ARBA00007069"/>
    </source>
</evidence>
<keyword evidence="3 8" id="KW-0813">Transport</keyword>
<evidence type="ECO:0000256" key="3">
    <source>
        <dbReference type="ARBA" id="ARBA00022448"/>
    </source>
</evidence>
<feature type="transmembrane region" description="Helical" evidence="8">
    <location>
        <begin position="20"/>
        <end position="42"/>
    </location>
</feature>
<dbReference type="Proteomes" id="UP000036756">
    <property type="component" value="Unassembled WGS sequence"/>
</dbReference>
<name>A0A0J8DA31_CLOCY</name>
<dbReference type="CDD" id="cd06261">
    <property type="entry name" value="TM_PBP2"/>
    <property type="match status" value="1"/>
</dbReference>
<keyword evidence="6 8" id="KW-1133">Transmembrane helix</keyword>
<gene>
    <name evidence="10" type="primary">metI</name>
    <name evidence="10" type="ORF">CLCY_1c04080</name>
</gene>
<comment type="similarity">
    <text evidence="2">Belongs to the binding-protein-dependent transport system permease family. CysTW subfamily.</text>
</comment>
<dbReference type="AlphaFoldDB" id="A0A0J8DA31"/>
<dbReference type="GO" id="GO:0005886">
    <property type="term" value="C:plasma membrane"/>
    <property type="evidence" value="ECO:0007669"/>
    <property type="project" value="UniProtKB-SubCell"/>
</dbReference>
<dbReference type="EMBL" id="LFVU01000028">
    <property type="protein sequence ID" value="KMT21174.1"/>
    <property type="molecule type" value="Genomic_DNA"/>
</dbReference>
<evidence type="ECO:0000259" key="9">
    <source>
        <dbReference type="PROSITE" id="PS50928"/>
    </source>
</evidence>
<evidence type="ECO:0000313" key="10">
    <source>
        <dbReference type="EMBL" id="KMT21174.1"/>
    </source>
</evidence>
<dbReference type="InterPro" id="IPR051322">
    <property type="entry name" value="AA_ABC_Transporter_Permease"/>
</dbReference>
<evidence type="ECO:0000256" key="5">
    <source>
        <dbReference type="ARBA" id="ARBA00022692"/>
    </source>
</evidence>
<evidence type="ECO:0000256" key="1">
    <source>
        <dbReference type="ARBA" id="ARBA00004651"/>
    </source>
</evidence>
<evidence type="ECO:0000256" key="4">
    <source>
        <dbReference type="ARBA" id="ARBA00022475"/>
    </source>
</evidence>
<feature type="transmembrane region" description="Helical" evidence="8">
    <location>
        <begin position="190"/>
        <end position="209"/>
    </location>
</feature>
<keyword evidence="4" id="KW-1003">Cell membrane</keyword>
<feature type="transmembrane region" description="Helical" evidence="8">
    <location>
        <begin position="54"/>
        <end position="78"/>
    </location>
</feature>
<sequence length="219" mass="23523">MDSYAEILTAMQTPLIQTIYMVTLSTIFSLIIGLPLGIILTVTSKGHILENRIINTIIGTIVNVFRSVPFIILLIALFPLSKLLIGTSIGTNAATVALSIAAAPFVARVIENSLKEVSYGLIEASLAAGATSYQIIFKVMLPEAISSLILGITLTIINILGYSAMAGAVGGEGIGDFAIREGYLRYNNKVLLLTIIVLIILVEVIQQFGNLLARKFDKR</sequence>
<dbReference type="Pfam" id="PF00528">
    <property type="entry name" value="BPD_transp_1"/>
    <property type="match status" value="1"/>
</dbReference>
<dbReference type="InterPro" id="IPR035906">
    <property type="entry name" value="MetI-like_sf"/>
</dbReference>
<comment type="caution">
    <text evidence="10">The sequence shown here is derived from an EMBL/GenBank/DDBJ whole genome shotgun (WGS) entry which is preliminary data.</text>
</comment>
<evidence type="ECO:0000313" key="11">
    <source>
        <dbReference type="Proteomes" id="UP000036756"/>
    </source>
</evidence>
<evidence type="ECO:0000256" key="7">
    <source>
        <dbReference type="ARBA" id="ARBA00023136"/>
    </source>
</evidence>
<dbReference type="Gene3D" id="1.10.3720.10">
    <property type="entry name" value="MetI-like"/>
    <property type="match status" value="1"/>
</dbReference>
<dbReference type="PATRIC" id="fig|1121307.3.peg.773"/>
<keyword evidence="5 8" id="KW-0812">Transmembrane</keyword>
<keyword evidence="11" id="KW-1185">Reference proteome</keyword>
<keyword evidence="7 8" id="KW-0472">Membrane</keyword>
<feature type="transmembrane region" description="Helical" evidence="8">
    <location>
        <begin position="148"/>
        <end position="169"/>
    </location>
</feature>
<dbReference type="STRING" id="1121307.CLCY_1c04080"/>
<evidence type="ECO:0000256" key="6">
    <source>
        <dbReference type="ARBA" id="ARBA00022989"/>
    </source>
</evidence>
<dbReference type="PANTHER" id="PTHR30450">
    <property type="entry name" value="ABC TRANSPORTER PERMEASE"/>
    <property type="match status" value="1"/>
</dbReference>
<reference evidence="10 11" key="1">
    <citation type="submission" date="2015-06" db="EMBL/GenBank/DDBJ databases">
        <title>Draft genome sequence of the purine-degrading Clostridium cylindrosporum HC-1 (DSM 605).</title>
        <authorList>
            <person name="Poehlein A."/>
            <person name="Schiel-Bengelsdorf B."/>
            <person name="Bengelsdorf F."/>
            <person name="Daniel R."/>
            <person name="Duerre P."/>
        </authorList>
    </citation>
    <scope>NUCLEOTIDE SEQUENCE [LARGE SCALE GENOMIC DNA]</scope>
    <source>
        <strain evidence="10 11">DSM 605</strain>
    </source>
</reference>
<dbReference type="RefSeq" id="WP_048571548.1">
    <property type="nucleotide sequence ID" value="NZ_LFVU01000028.1"/>
</dbReference>